<organism evidence="1 2">
    <name type="scientific">Syntrophus gentianae</name>
    <dbReference type="NCBI Taxonomy" id="43775"/>
    <lineage>
        <taxon>Bacteria</taxon>
        <taxon>Pseudomonadati</taxon>
        <taxon>Thermodesulfobacteriota</taxon>
        <taxon>Syntrophia</taxon>
        <taxon>Syntrophales</taxon>
        <taxon>Syntrophaceae</taxon>
        <taxon>Syntrophus</taxon>
    </lineage>
</organism>
<dbReference type="STRING" id="43775.SAMN04489760_1085"/>
<protein>
    <recommendedName>
        <fullName evidence="3">AsmA-like C-terminal domain-containing protein</fullName>
    </recommendedName>
</protein>
<evidence type="ECO:0000313" key="2">
    <source>
        <dbReference type="Proteomes" id="UP000198744"/>
    </source>
</evidence>
<dbReference type="RefSeq" id="WP_093883011.1">
    <property type="nucleotide sequence ID" value="NZ_FOBS01000008.1"/>
</dbReference>
<sequence>MSRKKTAILILVVIALPLAFFAGVFTILQSPAAVNALAAFLQPVTGIALHVEDISLNRHLEARVKGLRVHTIKDRGFDLSLAQGEVHARPGLKVEVEKIVLTGPKFSFYIKKKKEDTDPFEVLRKLPAVRLLDVKNGQLELKSDSFVSVLPGMDMTIRDFKPEGGGTLKSRSRFDIRSTGMTGRGMLETTLDFSRFSPRPSGSGILRLSLERGSSETTELENLMLTTKLMLKGNVLSLDGAMAAVRSFSQGNKGSGRISIHDIKASFSGSYDQKTSCFDLTSFEGSGGGIGTLKVRASGTVKPLSWDVSLRAFSVDLAQVFRMASPHLPETFRSWTFKGKGGLEMDSKGQHINDRTVWKATAFVDLSEGGFASPDNSKAGERITGRIELKLSSPEQGRKGSFRISVKGHDGELLWGQYYSDFKGRKVEVVSQGIFEQNPFSLSSSGTFDLFQTGHYVFSTDLSEKSSVVSLDAKRVSCPQLFVVLFQNFISQNYPNLQDLTLNGEFDLKLILSISPKRKMIEGRLALRSGSVRSASNRLLLSGLNIFLPYDLVLTGEPLPETERIARPGSVSFEGFEKADLKIGNLETPIILSGNRLILPNPIDFSLFGGEVRLAPIRIEELLFPQMRAETGLTVKHLNLEKLIGQASPFPLTGRIDGDLSPVVFEEGKWSAGGSLIARIFGGQVIFKNFSAGMPFSSSRFFGADVTFDAIDLEEVTANIKLGQMTGLIQGSLKDFQMEYGQPARFDLVITSDLSRKVPQSISVDAIKNLSIISTGSEAISDILNSGLNRFFHEYPYSEIGLRCTLADDLFSLRGLIHEGGKEYLIRRAPLRGIDIVNQNPDNSISFKDMAERMGRLFSPRQKSKDVPSG</sequence>
<name>A0A1H7WU96_9BACT</name>
<accession>A0A1H7WU96</accession>
<keyword evidence="2" id="KW-1185">Reference proteome</keyword>
<dbReference type="AlphaFoldDB" id="A0A1H7WU96"/>
<proteinExistence type="predicted"/>
<dbReference type="OrthoDB" id="5386349at2"/>
<evidence type="ECO:0000313" key="1">
    <source>
        <dbReference type="EMBL" id="SEM25092.1"/>
    </source>
</evidence>
<dbReference type="EMBL" id="FOBS01000008">
    <property type="protein sequence ID" value="SEM25092.1"/>
    <property type="molecule type" value="Genomic_DNA"/>
</dbReference>
<dbReference type="Proteomes" id="UP000198744">
    <property type="component" value="Unassembled WGS sequence"/>
</dbReference>
<reference evidence="1 2" key="1">
    <citation type="submission" date="2016-10" db="EMBL/GenBank/DDBJ databases">
        <authorList>
            <person name="de Groot N.N."/>
        </authorList>
    </citation>
    <scope>NUCLEOTIDE SEQUENCE [LARGE SCALE GENOMIC DNA]</scope>
    <source>
        <strain evidence="1 2">DSM 8423</strain>
    </source>
</reference>
<evidence type="ECO:0008006" key="3">
    <source>
        <dbReference type="Google" id="ProtNLM"/>
    </source>
</evidence>
<gene>
    <name evidence="1" type="ORF">SAMN04489760_1085</name>
</gene>